<protein>
    <recommendedName>
        <fullName evidence="4">Secreted protein</fullName>
    </recommendedName>
</protein>
<keyword evidence="1" id="KW-0472">Membrane</keyword>
<dbReference type="Proteomes" id="UP000823775">
    <property type="component" value="Unassembled WGS sequence"/>
</dbReference>
<keyword evidence="3" id="KW-1185">Reference proteome</keyword>
<reference evidence="2 3" key="1">
    <citation type="journal article" date="2021" name="BMC Genomics">
        <title>Datura genome reveals duplications of psychoactive alkaloid biosynthetic genes and high mutation rate following tissue culture.</title>
        <authorList>
            <person name="Rajewski A."/>
            <person name="Carter-House D."/>
            <person name="Stajich J."/>
            <person name="Litt A."/>
        </authorList>
    </citation>
    <scope>NUCLEOTIDE SEQUENCE [LARGE SCALE GENOMIC DNA]</scope>
    <source>
        <strain evidence="2">AR-01</strain>
    </source>
</reference>
<organism evidence="2 3">
    <name type="scientific">Datura stramonium</name>
    <name type="common">Jimsonweed</name>
    <name type="synonym">Common thornapple</name>
    <dbReference type="NCBI Taxonomy" id="4076"/>
    <lineage>
        <taxon>Eukaryota</taxon>
        <taxon>Viridiplantae</taxon>
        <taxon>Streptophyta</taxon>
        <taxon>Embryophyta</taxon>
        <taxon>Tracheophyta</taxon>
        <taxon>Spermatophyta</taxon>
        <taxon>Magnoliopsida</taxon>
        <taxon>eudicotyledons</taxon>
        <taxon>Gunneridae</taxon>
        <taxon>Pentapetalae</taxon>
        <taxon>asterids</taxon>
        <taxon>lamiids</taxon>
        <taxon>Solanales</taxon>
        <taxon>Solanaceae</taxon>
        <taxon>Solanoideae</taxon>
        <taxon>Datureae</taxon>
        <taxon>Datura</taxon>
    </lineage>
</organism>
<sequence>MAVDIYLFIAFTFVAMGEHALHRIILHSYHMHDFGYLCIEPPGQCLVEIVVVMRLRAGARLTFVLVSMKQGFVGLFELSLYVVCLDFMSGLIGA</sequence>
<accession>A0ABS8VFJ7</accession>
<keyword evidence="1" id="KW-0812">Transmembrane</keyword>
<keyword evidence="1" id="KW-1133">Transmembrane helix</keyword>
<evidence type="ECO:0000256" key="1">
    <source>
        <dbReference type="SAM" id="Phobius"/>
    </source>
</evidence>
<name>A0ABS8VFJ7_DATST</name>
<gene>
    <name evidence="2" type="ORF">HAX54_034984</name>
</gene>
<evidence type="ECO:0000313" key="3">
    <source>
        <dbReference type="Proteomes" id="UP000823775"/>
    </source>
</evidence>
<evidence type="ECO:0008006" key="4">
    <source>
        <dbReference type="Google" id="ProtNLM"/>
    </source>
</evidence>
<evidence type="ECO:0000313" key="2">
    <source>
        <dbReference type="EMBL" id="MCD9645783.1"/>
    </source>
</evidence>
<feature type="non-terminal residue" evidence="2">
    <location>
        <position position="94"/>
    </location>
</feature>
<comment type="caution">
    <text evidence="2">The sequence shown here is derived from an EMBL/GenBank/DDBJ whole genome shotgun (WGS) entry which is preliminary data.</text>
</comment>
<dbReference type="EMBL" id="JACEIK010004546">
    <property type="protein sequence ID" value="MCD9645783.1"/>
    <property type="molecule type" value="Genomic_DNA"/>
</dbReference>
<proteinExistence type="predicted"/>
<feature type="transmembrane region" description="Helical" evidence="1">
    <location>
        <begin position="6"/>
        <end position="26"/>
    </location>
</feature>